<dbReference type="AlphaFoldDB" id="A0A0J1C0W6"/>
<protein>
    <submittedName>
        <fullName evidence="2">Uncharacterized protein</fullName>
    </submittedName>
</protein>
<keyword evidence="1" id="KW-0812">Transmembrane</keyword>
<dbReference type="PATRIC" id="fig|1470200.3.peg.552"/>
<evidence type="ECO:0000313" key="2">
    <source>
        <dbReference type="EMBL" id="KLT71898.1"/>
    </source>
</evidence>
<gene>
    <name evidence="2" type="ORF">PL75_11170</name>
</gene>
<sequence length="60" mass="6609">FNGYTLIYGAFAANPVFLLWLPLFWMMAVSGGVLTGALSSWQGEAFRRGLELAGRYCGLF</sequence>
<dbReference type="EMBL" id="JTDO01000119">
    <property type="protein sequence ID" value="KLT71898.1"/>
    <property type="molecule type" value="Genomic_DNA"/>
</dbReference>
<keyword evidence="1" id="KW-0472">Membrane</keyword>
<proteinExistence type="predicted"/>
<keyword evidence="1" id="KW-1133">Transmembrane helix</keyword>
<accession>A0A0J1C0W6</accession>
<evidence type="ECO:0000256" key="1">
    <source>
        <dbReference type="SAM" id="Phobius"/>
    </source>
</evidence>
<feature type="non-terminal residue" evidence="2">
    <location>
        <position position="1"/>
    </location>
</feature>
<keyword evidence="3" id="KW-1185">Reference proteome</keyword>
<comment type="caution">
    <text evidence="2">The sequence shown here is derived from an EMBL/GenBank/DDBJ whole genome shotgun (WGS) entry which is preliminary data.</text>
</comment>
<reference evidence="2 3" key="1">
    <citation type="submission" date="2014-11" db="EMBL/GenBank/DDBJ databases">
        <title>Genome of a novel goose pathogen.</title>
        <authorList>
            <person name="Hansen C.M."/>
            <person name="Hueffer K."/>
            <person name="Choi S.C."/>
        </authorList>
    </citation>
    <scope>NUCLEOTIDE SEQUENCE [LARGE SCALE GENOMIC DNA]</scope>
    <source>
        <strain evidence="2 3">KH1503</strain>
    </source>
</reference>
<organism evidence="2 3">
    <name type="scientific">Neisseria arctica</name>
    <dbReference type="NCBI Taxonomy" id="1470200"/>
    <lineage>
        <taxon>Bacteria</taxon>
        <taxon>Pseudomonadati</taxon>
        <taxon>Pseudomonadota</taxon>
        <taxon>Betaproteobacteria</taxon>
        <taxon>Neisseriales</taxon>
        <taxon>Neisseriaceae</taxon>
        <taxon>Neisseria</taxon>
    </lineage>
</organism>
<name>A0A0J1C0W6_9NEIS</name>
<dbReference type="Proteomes" id="UP000036027">
    <property type="component" value="Unassembled WGS sequence"/>
</dbReference>
<feature type="transmembrane region" description="Helical" evidence="1">
    <location>
        <begin position="17"/>
        <end position="38"/>
    </location>
</feature>
<evidence type="ECO:0000313" key="3">
    <source>
        <dbReference type="Proteomes" id="UP000036027"/>
    </source>
</evidence>